<evidence type="ECO:0000313" key="2">
    <source>
        <dbReference type="Proteomes" id="UP000007319"/>
    </source>
</evidence>
<dbReference type="KEGG" id="abs:AZOBR_200056"/>
<accession>A0A9P1NNI8</accession>
<proteinExistence type="predicted"/>
<sequence length="302" mass="31622">MGLFDSQTTVSGSPDWATDYQKQNLNIAGQVAAQPYQQYGGDRVAQNPMLPGLLQWSQGMIGTAANTPGGYNTAAGVAGYRPETLAGKDLSAYMNPFTQNVVDASANEMRRQAAMTDQQIGGQAGQAGAYGGARHALLQAENTRNLNDQIGNMVAGLNLQNFSNAQNQAVGDISRGMQGQALNLQAAGQMDQSAAADQARLTSALGLSNQLGQQQQQYMQGLYDTNYQNWQDQQNYPLKQLQTRIGALNGNIPSQQTYFSNSAANAIGLGLGGAKLVSALGGIGGIKDGINSGIDAISGLLG</sequence>
<evidence type="ECO:0000313" key="1">
    <source>
        <dbReference type="EMBL" id="CCC99351.1"/>
    </source>
</evidence>
<evidence type="ECO:0008006" key="3">
    <source>
        <dbReference type="Google" id="ProtNLM"/>
    </source>
</evidence>
<name>A0A9P1NNI8_9PROT</name>
<protein>
    <recommendedName>
        <fullName evidence="3">Tail fiber domain-containing protein</fullName>
    </recommendedName>
</protein>
<dbReference type="AlphaFoldDB" id="A0A9P1NNI8"/>
<dbReference type="RefSeq" id="WP_014241524.1">
    <property type="nucleotide sequence ID" value="NC_016617.1"/>
</dbReference>
<dbReference type="EMBL" id="HE577327">
    <property type="protein sequence ID" value="CCC99351.1"/>
    <property type="molecule type" value="Genomic_DNA"/>
</dbReference>
<reference evidence="1 2" key="1">
    <citation type="journal article" date="2011" name="PLoS Genet.">
        <title>Azospirillum genomes reveal transition of bacteria from aquatic to terrestrial environments.</title>
        <authorList>
            <person name="Wisniewski-Dye F."/>
            <person name="Borziak K."/>
            <person name="Khalsa-Moyers G."/>
            <person name="Alexandre G."/>
            <person name="Sukharnikov L.O."/>
            <person name="Wuichet K."/>
            <person name="Hurst G.B."/>
            <person name="McDonald W.H."/>
            <person name="Robertson J.S."/>
            <person name="Barbe V."/>
            <person name="Calteau A."/>
            <person name="Rouy Z."/>
            <person name="Mangenot S."/>
            <person name="Prigent-Combaret C."/>
            <person name="Normand P."/>
            <person name="Boyer M."/>
            <person name="Siguier P."/>
            <person name="Dessaux Y."/>
            <person name="Elmerich C."/>
            <person name="Condemine G."/>
            <person name="Krishnen G."/>
            <person name="Kennedy I."/>
            <person name="Paterson A.H."/>
            <person name="Gonzalez V."/>
            <person name="Mavingui P."/>
            <person name="Zhulin I.B."/>
        </authorList>
    </citation>
    <scope>NUCLEOTIDE SEQUENCE [LARGE SCALE GENOMIC DNA]</scope>
    <source>
        <strain evidence="1 2">Sp245</strain>
    </source>
</reference>
<keyword evidence="2" id="KW-1185">Reference proteome</keyword>
<gene>
    <name evidence="1" type="ORF">AZOBR_200056</name>
</gene>
<dbReference type="Proteomes" id="UP000007319">
    <property type="component" value="Chromosome"/>
</dbReference>
<organism evidence="1 2">
    <name type="scientific">Azospirillum baldaniorum</name>
    <dbReference type="NCBI Taxonomy" id="1064539"/>
    <lineage>
        <taxon>Bacteria</taxon>
        <taxon>Pseudomonadati</taxon>
        <taxon>Pseudomonadota</taxon>
        <taxon>Alphaproteobacteria</taxon>
        <taxon>Rhodospirillales</taxon>
        <taxon>Azospirillaceae</taxon>
        <taxon>Azospirillum</taxon>
    </lineage>
</organism>